<feature type="domain" description="Tail specific protease" evidence="1">
    <location>
        <begin position="195"/>
        <end position="406"/>
    </location>
</feature>
<dbReference type="AlphaFoldDB" id="A0A2D2AXP9"/>
<evidence type="ECO:0000313" key="3">
    <source>
        <dbReference type="Proteomes" id="UP000228945"/>
    </source>
</evidence>
<protein>
    <recommendedName>
        <fullName evidence="1">Tail specific protease domain-containing protein</fullName>
    </recommendedName>
</protein>
<dbReference type="InterPro" id="IPR029045">
    <property type="entry name" value="ClpP/crotonase-like_dom_sf"/>
</dbReference>
<dbReference type="InterPro" id="IPR005151">
    <property type="entry name" value="Tail-specific_protease"/>
</dbReference>
<dbReference type="PANTHER" id="PTHR11261:SF3">
    <property type="entry name" value="RETINOL-BINDING PROTEIN 3"/>
    <property type="match status" value="1"/>
</dbReference>
<dbReference type="Proteomes" id="UP000228945">
    <property type="component" value="Chromosome"/>
</dbReference>
<dbReference type="Pfam" id="PF14684">
    <property type="entry name" value="Tricorn_C1"/>
    <property type="match status" value="1"/>
</dbReference>
<reference evidence="2 3" key="1">
    <citation type="submission" date="2017-10" db="EMBL/GenBank/DDBJ databases">
        <title>Genome sequence of Caulobacter mirabilis FWC38.</title>
        <authorList>
            <person name="Fiebig A."/>
            <person name="Crosson S."/>
        </authorList>
    </citation>
    <scope>NUCLEOTIDE SEQUENCE [LARGE SCALE GENOMIC DNA]</scope>
    <source>
        <strain evidence="2 3">FWC 38</strain>
    </source>
</reference>
<dbReference type="InterPro" id="IPR028204">
    <property type="entry name" value="Tricorn_C1"/>
</dbReference>
<proteinExistence type="predicted"/>
<dbReference type="RefSeq" id="WP_099621971.1">
    <property type="nucleotide sequence ID" value="NZ_CP024201.1"/>
</dbReference>
<dbReference type="Gene3D" id="3.90.226.10">
    <property type="entry name" value="2-enoyl-CoA Hydratase, Chain A, domain 1"/>
    <property type="match status" value="1"/>
</dbReference>
<name>A0A2D2AXP9_9CAUL</name>
<accession>A0A2D2AXP9</accession>
<dbReference type="CDD" id="cd07563">
    <property type="entry name" value="Peptidase_S41_IRBP"/>
    <property type="match status" value="1"/>
</dbReference>
<dbReference type="OrthoDB" id="9758793at2"/>
<evidence type="ECO:0000259" key="1">
    <source>
        <dbReference type="SMART" id="SM00245"/>
    </source>
</evidence>
<evidence type="ECO:0000313" key="2">
    <source>
        <dbReference type="EMBL" id="ATQ42717.1"/>
    </source>
</evidence>
<dbReference type="Pfam" id="PF03572">
    <property type="entry name" value="Peptidase_S41"/>
    <property type="match status" value="1"/>
</dbReference>
<sequence length="431" mass="46169">MIAALGLAAALTAQPVPEPGVWRSQGYGYVLDVSSRGAQLYDFDGGRCVRGDFIEDLSDMGAITPAGPGRFLLTGDEMHIGFERIAGLPKPCDWPSGPSADPLVNFDTLWAMLDEHYPFFTARGVDWTAVRREYRPKVQALGSKGDPWPIFTEMLGKLHDPHTRLVDGQRRFQARRGDASPIAPIQAALLAYLAKSDSPLAGKVETLAHERLVFGRTPDDVGYIAVPTMGGFDAGPVGWPANTSAAADQRAATQALTTAFSRLAGVRGLILDLRVNPGGSEAFADLIAGCFADRRRLAYSKAAKDGAGQGPAYEAYVEPGACPRFEGPVVVLVGERTTSAAEALVMRLRVLPNVTTLGQPTQGAHSEVLDKTLPNGWRLGLSNEVYRLADGKVYEGVGIPPAVVTPATAPTDPDEIRFGRDIRAAQQRLRP</sequence>
<dbReference type="PANTHER" id="PTHR11261">
    <property type="entry name" value="INTERPHOTORECEPTOR RETINOID-BINDING PROTEIN"/>
    <property type="match status" value="1"/>
</dbReference>
<gene>
    <name evidence="2" type="ORF">CSW64_09985</name>
</gene>
<organism evidence="2 3">
    <name type="scientific">Caulobacter mirabilis</name>
    <dbReference type="NCBI Taxonomy" id="69666"/>
    <lineage>
        <taxon>Bacteria</taxon>
        <taxon>Pseudomonadati</taxon>
        <taxon>Pseudomonadota</taxon>
        <taxon>Alphaproteobacteria</taxon>
        <taxon>Caulobacterales</taxon>
        <taxon>Caulobacteraceae</taxon>
        <taxon>Caulobacter</taxon>
    </lineage>
</organism>
<dbReference type="GO" id="GO:0008236">
    <property type="term" value="F:serine-type peptidase activity"/>
    <property type="evidence" value="ECO:0007669"/>
    <property type="project" value="InterPro"/>
</dbReference>
<keyword evidence="3" id="KW-1185">Reference proteome</keyword>
<dbReference type="Gene3D" id="3.30.750.44">
    <property type="match status" value="1"/>
</dbReference>
<dbReference type="EMBL" id="CP024201">
    <property type="protein sequence ID" value="ATQ42717.1"/>
    <property type="molecule type" value="Genomic_DNA"/>
</dbReference>
<dbReference type="GO" id="GO:0006508">
    <property type="term" value="P:proteolysis"/>
    <property type="evidence" value="ECO:0007669"/>
    <property type="project" value="InterPro"/>
</dbReference>
<dbReference type="SUPFAM" id="SSF52096">
    <property type="entry name" value="ClpP/crotonase"/>
    <property type="match status" value="1"/>
</dbReference>
<dbReference type="SMART" id="SM00245">
    <property type="entry name" value="TSPc"/>
    <property type="match status" value="1"/>
</dbReference>
<dbReference type="KEGG" id="cmb:CSW64_09985"/>